<organism evidence="6 7">
    <name type="scientific">Sulfitobacter sediminilitoris</name>
    <dbReference type="NCBI Taxonomy" id="2698830"/>
    <lineage>
        <taxon>Bacteria</taxon>
        <taxon>Pseudomonadati</taxon>
        <taxon>Pseudomonadota</taxon>
        <taxon>Alphaproteobacteria</taxon>
        <taxon>Rhodobacterales</taxon>
        <taxon>Roseobacteraceae</taxon>
        <taxon>Sulfitobacter</taxon>
    </lineage>
</organism>
<dbReference type="Gene3D" id="1.20.120.550">
    <property type="entry name" value="Membrane associated eicosanoid/glutathione metabolism-like domain"/>
    <property type="match status" value="1"/>
</dbReference>
<proteinExistence type="predicted"/>
<dbReference type="Pfam" id="PF01124">
    <property type="entry name" value="MAPEG"/>
    <property type="match status" value="1"/>
</dbReference>
<feature type="transmembrane region" description="Helical" evidence="5">
    <location>
        <begin position="107"/>
        <end position="128"/>
    </location>
</feature>
<evidence type="ECO:0000313" key="7">
    <source>
        <dbReference type="Proteomes" id="UP000468591"/>
    </source>
</evidence>
<name>A0A6P0CBX6_9RHOB</name>
<evidence type="ECO:0008006" key="8">
    <source>
        <dbReference type="Google" id="ProtNLM"/>
    </source>
</evidence>
<reference evidence="6 7" key="1">
    <citation type="submission" date="2020-01" db="EMBL/GenBank/DDBJ databases">
        <title>Sulfitobacter sediminilitoris sp. nov., isolated from a tidal flat.</title>
        <authorList>
            <person name="Park S."/>
            <person name="Yoon J.-H."/>
        </authorList>
    </citation>
    <scope>NUCLEOTIDE SEQUENCE [LARGE SCALE GENOMIC DNA]</scope>
    <source>
        <strain evidence="6 7">JBTF-M27</strain>
    </source>
</reference>
<dbReference type="Proteomes" id="UP000468591">
    <property type="component" value="Unassembled WGS sequence"/>
</dbReference>
<evidence type="ECO:0000256" key="3">
    <source>
        <dbReference type="ARBA" id="ARBA00022989"/>
    </source>
</evidence>
<evidence type="ECO:0000256" key="5">
    <source>
        <dbReference type="SAM" id="Phobius"/>
    </source>
</evidence>
<keyword evidence="7" id="KW-1185">Reference proteome</keyword>
<evidence type="ECO:0000256" key="2">
    <source>
        <dbReference type="ARBA" id="ARBA00022692"/>
    </source>
</evidence>
<feature type="transmembrane region" description="Helical" evidence="5">
    <location>
        <begin position="75"/>
        <end position="95"/>
    </location>
</feature>
<evidence type="ECO:0000313" key="6">
    <source>
        <dbReference type="EMBL" id="NEK21874.1"/>
    </source>
</evidence>
<keyword evidence="2 5" id="KW-0812">Transmembrane</keyword>
<keyword evidence="4 5" id="KW-0472">Membrane</keyword>
<dbReference type="InterPro" id="IPR023352">
    <property type="entry name" value="MAPEG-like_dom_sf"/>
</dbReference>
<dbReference type="EMBL" id="JAABNT010000003">
    <property type="protein sequence ID" value="NEK21874.1"/>
    <property type="molecule type" value="Genomic_DNA"/>
</dbReference>
<dbReference type="SUPFAM" id="SSF161084">
    <property type="entry name" value="MAPEG domain-like"/>
    <property type="match status" value="1"/>
</dbReference>
<comment type="caution">
    <text evidence="6">The sequence shown here is derived from an EMBL/GenBank/DDBJ whole genome shotgun (WGS) entry which is preliminary data.</text>
</comment>
<evidence type="ECO:0000256" key="1">
    <source>
        <dbReference type="ARBA" id="ARBA00004370"/>
    </source>
</evidence>
<comment type="subcellular location">
    <subcellularLocation>
        <location evidence="1">Membrane</location>
    </subcellularLocation>
</comment>
<accession>A0A6P0CBX6</accession>
<protein>
    <recommendedName>
        <fullName evidence="8">Glutathione S-transferase</fullName>
    </recommendedName>
</protein>
<keyword evidence="3 5" id="KW-1133">Transmembrane helix</keyword>
<dbReference type="GO" id="GO:0016020">
    <property type="term" value="C:membrane"/>
    <property type="evidence" value="ECO:0007669"/>
    <property type="project" value="UniProtKB-SubCell"/>
</dbReference>
<gene>
    <name evidence="6" type="ORF">GV827_05595</name>
</gene>
<dbReference type="RefSeq" id="WP_164352768.1">
    <property type="nucleotide sequence ID" value="NZ_JAABNT010000003.1"/>
</dbReference>
<dbReference type="AlphaFoldDB" id="A0A6P0CBX6"/>
<feature type="transmembrane region" description="Helical" evidence="5">
    <location>
        <begin position="6"/>
        <end position="25"/>
    </location>
</feature>
<evidence type="ECO:0000256" key="4">
    <source>
        <dbReference type="ARBA" id="ARBA00023136"/>
    </source>
</evidence>
<sequence length="129" mass="14009">MTLTITPIYAALLALLFLVLSWRVIQYRQAKIISLGDTGDKNLLKRMRAQANWAEYTPIALILMLLTELRGAPQVAVHLMGIALLTGRVLHAIGFASTPQKIILRQIGMALTLGMIALAALGLIGHALI</sequence>
<dbReference type="InterPro" id="IPR001129">
    <property type="entry name" value="Membr-assoc_MAPEG"/>
</dbReference>
<dbReference type="PANTHER" id="PTHR35814:SF1">
    <property type="entry name" value="GLUTATHIONE S-TRANSFERASE-RELATED"/>
    <property type="match status" value="1"/>
</dbReference>
<dbReference type="PANTHER" id="PTHR35814">
    <property type="match status" value="1"/>
</dbReference>